<evidence type="ECO:0000256" key="8">
    <source>
        <dbReference type="ARBA" id="ARBA00022917"/>
    </source>
</evidence>
<evidence type="ECO:0000256" key="1">
    <source>
        <dbReference type="ARBA" id="ARBA00003993"/>
    </source>
</evidence>
<reference evidence="12" key="1">
    <citation type="submission" date="2022-11" db="UniProtKB">
        <authorList>
            <consortium name="WormBaseParasite"/>
        </authorList>
    </citation>
    <scope>IDENTIFICATION</scope>
</reference>
<dbReference type="AlphaFoldDB" id="A0A914GQR9"/>
<dbReference type="GO" id="GO:0006417">
    <property type="term" value="P:regulation of translation"/>
    <property type="evidence" value="ECO:0007669"/>
    <property type="project" value="UniProtKB-KW"/>
</dbReference>
<accession>A0A914GQR9</accession>
<dbReference type="PANTHER" id="PTHR13227:SF0">
    <property type="entry name" value="EUKARYOTIC TRANSLATION INITIATION FACTOR 2A"/>
    <property type="match status" value="1"/>
</dbReference>
<protein>
    <recommendedName>
        <fullName evidence="3">Eukaryotic translation initiation factor 2A</fullName>
    </recommendedName>
</protein>
<organism evidence="11 12">
    <name type="scientific">Globodera rostochiensis</name>
    <name type="common">Golden nematode worm</name>
    <name type="synonym">Heterodera rostochiensis</name>
    <dbReference type="NCBI Taxonomy" id="31243"/>
    <lineage>
        <taxon>Eukaryota</taxon>
        <taxon>Metazoa</taxon>
        <taxon>Ecdysozoa</taxon>
        <taxon>Nematoda</taxon>
        <taxon>Chromadorea</taxon>
        <taxon>Rhabditida</taxon>
        <taxon>Tylenchina</taxon>
        <taxon>Tylenchomorpha</taxon>
        <taxon>Tylenchoidea</taxon>
        <taxon>Heteroderidae</taxon>
        <taxon>Heteroderinae</taxon>
        <taxon>Globodera</taxon>
    </lineage>
</organism>
<evidence type="ECO:0000256" key="3">
    <source>
        <dbReference type="ARBA" id="ARBA00013819"/>
    </source>
</evidence>
<evidence type="ECO:0000256" key="9">
    <source>
        <dbReference type="SAM" id="MobiDB-lite"/>
    </source>
</evidence>
<dbReference type="InterPro" id="IPR013979">
    <property type="entry name" value="TIF_beta_prop-like"/>
</dbReference>
<comment type="similarity">
    <text evidence="2">Belongs to the WD repeat EIF2A family.</text>
</comment>
<dbReference type="InterPro" id="IPR011387">
    <property type="entry name" value="TIF2A"/>
</dbReference>
<keyword evidence="7" id="KW-0810">Translation regulation</keyword>
<feature type="region of interest" description="Disordered" evidence="9">
    <location>
        <begin position="573"/>
        <end position="597"/>
    </location>
</feature>
<evidence type="ECO:0000313" key="11">
    <source>
        <dbReference type="Proteomes" id="UP000887572"/>
    </source>
</evidence>
<proteinExistence type="inferred from homology"/>
<name>A0A914GQR9_GLORO</name>
<evidence type="ECO:0000256" key="7">
    <source>
        <dbReference type="ARBA" id="ARBA00022845"/>
    </source>
</evidence>
<dbReference type="InterPro" id="IPR036322">
    <property type="entry name" value="WD40_repeat_dom_sf"/>
</dbReference>
<feature type="compositionally biased region" description="Basic and acidic residues" evidence="9">
    <location>
        <begin position="573"/>
        <end position="584"/>
    </location>
</feature>
<dbReference type="InterPro" id="IPR015943">
    <property type="entry name" value="WD40/YVTN_repeat-like_dom_sf"/>
</dbReference>
<dbReference type="GO" id="GO:0003743">
    <property type="term" value="F:translation initiation factor activity"/>
    <property type="evidence" value="ECO:0007669"/>
    <property type="project" value="UniProtKB-KW"/>
</dbReference>
<dbReference type="GO" id="GO:0043022">
    <property type="term" value="F:ribosome binding"/>
    <property type="evidence" value="ECO:0007669"/>
    <property type="project" value="TreeGrafter"/>
</dbReference>
<dbReference type="GO" id="GO:0000049">
    <property type="term" value="F:tRNA binding"/>
    <property type="evidence" value="ECO:0007669"/>
    <property type="project" value="TreeGrafter"/>
</dbReference>
<dbReference type="Proteomes" id="UP000887572">
    <property type="component" value="Unplaced"/>
</dbReference>
<keyword evidence="5" id="KW-0853">WD repeat</keyword>
<dbReference type="PANTHER" id="PTHR13227">
    <property type="entry name" value="EUKARYOTIC TRANSLATION INITIATION FACTOR 2A"/>
    <property type="match status" value="1"/>
</dbReference>
<sequence length="605" mass="68684">MCDLVYAVRGSFGYSLKCGVQSPEEVMGENLDPKDCFCRCFTFSNTGVYSAYCDSNKTALVEASTDNFMITYEPYVIYGTRKNSDGSLKTPNPNLRFWSVPDGKLLATVIADKQAVWKPRFSADESLMLRVLGSEVHFFKNGNFEKSSHKVVVKDIASFSISPGTTIPHFACFIPSKNQPAMIQLRSLSDSLEVLFSKASFTCDRCIMNWNLKGNALLVTASVDVDKSDKSYYGVSHLYCLLTKSYGDCFNVPLSKQGPVHCVQWAPNSKEFCVCYGFMPSKVTIFNTRGDVVWEMSEGHRNEVYYNPQSSILVTCGFGNIASGKMEFWNLDTHSEISEFCVPHTTHFEWAPDGQHLCTSTTAPRLKIDNGFRIWTYKGELVYEQKYEREELWEVKWRPCTAYNKFKIEELNKDQISTNATRLNDGKIRTPLDNLPKGALTQTARYVPPHLRGKPQKTQEKKEPKSDETDVGKKIRTLQKKLDDITKLKARKEAGEQLELNQVEKIRIEERLLEELEQLKSTTFVKAADSKGVQWNFELLCYSIAVHLEFFPSVVGCPLSVQPLLTAWPRSVQKREKSKERQEHSQGMAEPINSMSGGEQTLFFL</sequence>
<evidence type="ECO:0000313" key="12">
    <source>
        <dbReference type="WBParaSite" id="Gr19_v10_g10530.t1"/>
    </source>
</evidence>
<evidence type="ECO:0000256" key="6">
    <source>
        <dbReference type="ARBA" id="ARBA00022737"/>
    </source>
</evidence>
<dbReference type="WBParaSite" id="Gr19_v10_g10530.t1">
    <property type="protein sequence ID" value="Gr19_v10_g10530.t1"/>
    <property type="gene ID" value="Gr19_v10_g10530"/>
</dbReference>
<dbReference type="Pfam" id="PF08662">
    <property type="entry name" value="eIF2A"/>
    <property type="match status" value="1"/>
</dbReference>
<feature type="domain" description="Translation initiation factor beta propellor-like" evidence="10">
    <location>
        <begin position="199"/>
        <end position="395"/>
    </location>
</feature>
<feature type="compositionally biased region" description="Basic and acidic residues" evidence="9">
    <location>
        <begin position="457"/>
        <end position="471"/>
    </location>
</feature>
<evidence type="ECO:0000259" key="10">
    <source>
        <dbReference type="Pfam" id="PF08662"/>
    </source>
</evidence>
<keyword evidence="8" id="KW-0648">Protein biosynthesis</keyword>
<evidence type="ECO:0000256" key="5">
    <source>
        <dbReference type="ARBA" id="ARBA00022574"/>
    </source>
</evidence>
<keyword evidence="11" id="KW-1185">Reference proteome</keyword>
<evidence type="ECO:0000256" key="4">
    <source>
        <dbReference type="ARBA" id="ARBA00022540"/>
    </source>
</evidence>
<feature type="region of interest" description="Disordered" evidence="9">
    <location>
        <begin position="427"/>
        <end position="471"/>
    </location>
</feature>
<dbReference type="GO" id="GO:0003729">
    <property type="term" value="F:mRNA binding"/>
    <property type="evidence" value="ECO:0007669"/>
    <property type="project" value="TreeGrafter"/>
</dbReference>
<dbReference type="GO" id="GO:0022627">
    <property type="term" value="C:cytosolic small ribosomal subunit"/>
    <property type="evidence" value="ECO:0007669"/>
    <property type="project" value="TreeGrafter"/>
</dbReference>
<dbReference type="SUPFAM" id="SSF50978">
    <property type="entry name" value="WD40 repeat-like"/>
    <property type="match status" value="1"/>
</dbReference>
<dbReference type="Gene3D" id="2.130.10.10">
    <property type="entry name" value="YVTN repeat-like/Quinoprotein amine dehydrogenase"/>
    <property type="match status" value="1"/>
</dbReference>
<keyword evidence="4" id="KW-0396">Initiation factor</keyword>
<keyword evidence="6" id="KW-0677">Repeat</keyword>
<comment type="function">
    <text evidence="1">Functions in the early steps of protein synthesis of a small number of specific mRNAs. Acts by directing the binding of methionyl-tRNAi to 40S ribosomal subunits. In contrast to the eIF-2 complex, it binds methionyl-tRNAi to 40S subunits in a codon-dependent manner, whereas the eIF-2 complex binds methionyl-tRNAi to 40S subunits in a GTP-dependent manner.</text>
</comment>
<evidence type="ECO:0000256" key="2">
    <source>
        <dbReference type="ARBA" id="ARBA00009573"/>
    </source>
</evidence>